<feature type="compositionally biased region" description="Low complexity" evidence="1">
    <location>
        <begin position="111"/>
        <end position="120"/>
    </location>
</feature>
<evidence type="ECO:0000256" key="1">
    <source>
        <dbReference type="SAM" id="MobiDB-lite"/>
    </source>
</evidence>
<evidence type="ECO:0000313" key="3">
    <source>
        <dbReference type="Proteomes" id="UP001190700"/>
    </source>
</evidence>
<feature type="region of interest" description="Disordered" evidence="1">
    <location>
        <begin position="41"/>
        <end position="82"/>
    </location>
</feature>
<proteinExistence type="predicted"/>
<dbReference type="Pfam" id="PF04232">
    <property type="entry name" value="SpoVS"/>
    <property type="match status" value="2"/>
</dbReference>
<dbReference type="InterPro" id="IPR036882">
    <property type="entry name" value="Alba-like_dom_sf"/>
</dbReference>
<dbReference type="AlphaFoldDB" id="A0AAE0L6N5"/>
<evidence type="ECO:0000313" key="2">
    <source>
        <dbReference type="EMBL" id="KAK3273857.1"/>
    </source>
</evidence>
<reference evidence="2 3" key="1">
    <citation type="journal article" date="2015" name="Genome Biol. Evol.">
        <title>Comparative Genomics of a Bacterivorous Green Alga Reveals Evolutionary Causalities and Consequences of Phago-Mixotrophic Mode of Nutrition.</title>
        <authorList>
            <person name="Burns J.A."/>
            <person name="Paasch A."/>
            <person name="Narechania A."/>
            <person name="Kim E."/>
        </authorList>
    </citation>
    <scope>NUCLEOTIDE SEQUENCE [LARGE SCALE GENOMIC DNA]</scope>
    <source>
        <strain evidence="2 3">PLY_AMNH</strain>
    </source>
</reference>
<dbReference type="PANTHER" id="PTHR35331:SF1">
    <property type="entry name" value="STAGE V SPORULATION PROTEIN S"/>
    <property type="match status" value="1"/>
</dbReference>
<accession>A0AAE0L6N5</accession>
<feature type="compositionally biased region" description="Polar residues" evidence="1">
    <location>
        <begin position="48"/>
        <end position="68"/>
    </location>
</feature>
<gene>
    <name evidence="2" type="ORF">CYMTET_17929</name>
</gene>
<sequence length="299" mass="31530">MIMNNSTISIERTRTAIPIDSCTTFFGETLMDKSLDDIINTKQGGGRSNRSGGAIRNNSRNNQRSAPYSRTRPAAAPRDEVSKLQAENARLRAQLAAAGLGGGGGGGGGRASAPRAAAPRRGGGTQFKVSENSEVNKVAGAISNQVREAGAPTLLAIGPGSANQAVKAIAGARRNLFEEEIDLIAEPYFPYGDESGEIHITLRKSSMINDALSTSDVTVKPTSDFTKVAGAIAGRIREGERVNVICRGKVGVFLAVKSIEVAGRYLEADGINVKFTAQFVTEEDDTTALHLSVLARQVE</sequence>
<name>A0AAE0L6N5_9CHLO</name>
<dbReference type="Gene3D" id="3.30.110.20">
    <property type="entry name" value="Alba-like domain"/>
    <property type="match status" value="2"/>
</dbReference>
<dbReference type="GO" id="GO:0003676">
    <property type="term" value="F:nucleic acid binding"/>
    <property type="evidence" value="ECO:0007669"/>
    <property type="project" value="InterPro"/>
</dbReference>
<comment type="caution">
    <text evidence="2">The sequence shown here is derived from an EMBL/GenBank/DDBJ whole genome shotgun (WGS) entry which is preliminary data.</text>
</comment>
<organism evidence="2 3">
    <name type="scientific">Cymbomonas tetramitiformis</name>
    <dbReference type="NCBI Taxonomy" id="36881"/>
    <lineage>
        <taxon>Eukaryota</taxon>
        <taxon>Viridiplantae</taxon>
        <taxon>Chlorophyta</taxon>
        <taxon>Pyramimonadophyceae</taxon>
        <taxon>Pyramimonadales</taxon>
        <taxon>Pyramimonadaceae</taxon>
        <taxon>Cymbomonas</taxon>
    </lineage>
</organism>
<dbReference type="EMBL" id="LGRX02008197">
    <property type="protein sequence ID" value="KAK3273857.1"/>
    <property type="molecule type" value="Genomic_DNA"/>
</dbReference>
<feature type="region of interest" description="Disordered" evidence="1">
    <location>
        <begin position="101"/>
        <end position="127"/>
    </location>
</feature>
<feature type="compositionally biased region" description="Gly residues" evidence="1">
    <location>
        <begin position="101"/>
        <end position="110"/>
    </location>
</feature>
<dbReference type="Proteomes" id="UP001190700">
    <property type="component" value="Unassembled WGS sequence"/>
</dbReference>
<protein>
    <submittedName>
        <fullName evidence="2">Uncharacterized protein</fullName>
    </submittedName>
</protein>
<dbReference type="PANTHER" id="PTHR35331">
    <property type="entry name" value="STAGE V SPORULATION PROTEIN S"/>
    <property type="match status" value="1"/>
</dbReference>
<keyword evidence="3" id="KW-1185">Reference proteome</keyword>
<dbReference type="InterPro" id="IPR007347">
    <property type="entry name" value="SpoVS"/>
</dbReference>